<organism evidence="2 3">
    <name type="scientific">Candidatus Nitrosocaldus cavascurensis</name>
    <dbReference type="NCBI Taxonomy" id="2058097"/>
    <lineage>
        <taxon>Archaea</taxon>
        <taxon>Nitrososphaerota</taxon>
        <taxon>Nitrososphaeria</taxon>
        <taxon>Candidatus Nitrosocaldales</taxon>
        <taxon>Candidatus Nitrosocaldaceae</taxon>
        <taxon>Candidatus Nitrosocaldus</taxon>
    </lineage>
</organism>
<keyword evidence="1" id="KW-0812">Transmembrane</keyword>
<dbReference type="AlphaFoldDB" id="A0A2K5AQ98"/>
<accession>A0A2K5AQ98</accession>
<name>A0A2K5AQ98_9ARCH</name>
<keyword evidence="1" id="KW-1133">Transmembrane helix</keyword>
<evidence type="ECO:0000256" key="1">
    <source>
        <dbReference type="SAM" id="Phobius"/>
    </source>
</evidence>
<keyword evidence="3" id="KW-1185">Reference proteome</keyword>
<proteinExistence type="predicted"/>
<dbReference type="Proteomes" id="UP000236248">
    <property type="component" value="Chromosome NCAV"/>
</dbReference>
<evidence type="ECO:0000313" key="2">
    <source>
        <dbReference type="EMBL" id="SPC33794.1"/>
    </source>
</evidence>
<reference evidence="3" key="1">
    <citation type="submission" date="2018-01" db="EMBL/GenBank/DDBJ databases">
        <authorList>
            <person name="Kerou L M."/>
        </authorList>
    </citation>
    <scope>NUCLEOTIDE SEQUENCE [LARGE SCALE GENOMIC DNA]</scope>
    <source>
        <strain evidence="3">SCU2</strain>
    </source>
</reference>
<protein>
    <submittedName>
        <fullName evidence="2">Uncharacterized protein</fullName>
    </submittedName>
</protein>
<evidence type="ECO:0000313" key="3">
    <source>
        <dbReference type="Proteomes" id="UP000236248"/>
    </source>
</evidence>
<dbReference type="EMBL" id="LT981265">
    <property type="protein sequence ID" value="SPC33794.1"/>
    <property type="molecule type" value="Genomic_DNA"/>
</dbReference>
<dbReference type="KEGG" id="ncv:NCAV_0601"/>
<keyword evidence="1" id="KW-0472">Membrane</keyword>
<feature type="transmembrane region" description="Helical" evidence="1">
    <location>
        <begin position="63"/>
        <end position="82"/>
    </location>
</feature>
<sequence length="87" mass="10324">MNLLPSLPLFILFSSERQLHNALKDKRISPRLTNDSLYLPIHNLISYEYIKTISLGSYTTKQLLMYFLSNEYAFFIIVYIITKRFTQ</sequence>
<gene>
    <name evidence="2" type="ORF">NCAV_0601</name>
</gene>